<dbReference type="SUPFAM" id="SSF111369">
    <property type="entry name" value="HlyD-like secretion proteins"/>
    <property type="match status" value="1"/>
</dbReference>
<reference evidence="2" key="1">
    <citation type="submission" date="2021-03" db="EMBL/GenBank/DDBJ databases">
        <title>Molecular epidemiology and mechanisms of colistin and carbapenem resistance in Enterobacteriaceae from clinical isolates, the environment and porcine samples in Pretoria, South Africa.</title>
        <authorList>
            <person name="Bogoshi D."/>
            <person name="Mbelle N.M."/>
            <person name="Naidoo V."/>
            <person name="Osei Sekyere J."/>
        </authorList>
    </citation>
    <scope>NUCLEOTIDE SEQUENCE</scope>
    <source>
        <strain evidence="2">C080</strain>
    </source>
</reference>
<feature type="region of interest" description="Disordered" evidence="1">
    <location>
        <begin position="168"/>
        <end position="220"/>
    </location>
</feature>
<evidence type="ECO:0000313" key="2">
    <source>
        <dbReference type="EMBL" id="MBO2006764.1"/>
    </source>
</evidence>
<dbReference type="AlphaFoldDB" id="A0A939NJQ7"/>
<feature type="compositionally biased region" description="Polar residues" evidence="1">
    <location>
        <begin position="206"/>
        <end position="220"/>
    </location>
</feature>
<evidence type="ECO:0000256" key="1">
    <source>
        <dbReference type="SAM" id="MobiDB-lite"/>
    </source>
</evidence>
<accession>A0A939NJQ7</accession>
<feature type="region of interest" description="Disordered" evidence="1">
    <location>
        <begin position="126"/>
        <end position="149"/>
    </location>
</feature>
<protein>
    <submittedName>
        <fullName evidence="2">Uncharacterized protein</fullName>
    </submittedName>
</protein>
<feature type="compositionally biased region" description="Basic and acidic residues" evidence="1">
    <location>
        <begin position="1"/>
        <end position="16"/>
    </location>
</feature>
<feature type="region of interest" description="Disordered" evidence="1">
    <location>
        <begin position="1"/>
        <end position="22"/>
    </location>
</feature>
<sequence length="220" mass="24265">MKVEAVSRREYDDARRTANRARQRGVCRADVRTAQQSGVRHWRAPIGGRIGKSTGERRQHSRRGARPRPALIQQMDHLCGLHPARQHCPADARGHGGRQAVAVARAPQAVSISVDGTRYTAKGRLKFSDHGRSRHWTSDPAASSQSGRHLAARACTCASTWRWGRISRPSRAPACHPARHRRHGPRNDDPRRGVAEERLGRPAPYSNGSESPTGSSPATR</sequence>
<dbReference type="EMBL" id="JAGETR010000044">
    <property type="protein sequence ID" value="MBO2006764.1"/>
    <property type="molecule type" value="Genomic_DNA"/>
</dbReference>
<organism evidence="2">
    <name type="scientific">Serratia marcescens</name>
    <dbReference type="NCBI Taxonomy" id="615"/>
    <lineage>
        <taxon>Bacteria</taxon>
        <taxon>Pseudomonadati</taxon>
        <taxon>Pseudomonadota</taxon>
        <taxon>Gammaproteobacteria</taxon>
        <taxon>Enterobacterales</taxon>
        <taxon>Yersiniaceae</taxon>
        <taxon>Serratia</taxon>
    </lineage>
</organism>
<comment type="caution">
    <text evidence="2">The sequence shown here is derived from an EMBL/GenBank/DDBJ whole genome shotgun (WGS) entry which is preliminary data.</text>
</comment>
<gene>
    <name evidence="2" type="ORF">J4732_08035</name>
</gene>
<name>A0A939NJQ7_SERMA</name>
<feature type="compositionally biased region" description="Basic and acidic residues" evidence="1">
    <location>
        <begin position="185"/>
        <end position="200"/>
    </location>
</feature>
<feature type="region of interest" description="Disordered" evidence="1">
    <location>
        <begin position="45"/>
        <end position="66"/>
    </location>
</feature>
<proteinExistence type="predicted"/>